<dbReference type="EMBL" id="JAAAMV010000003">
    <property type="protein sequence ID" value="NBD23620.1"/>
    <property type="molecule type" value="Genomic_DNA"/>
</dbReference>
<protein>
    <submittedName>
        <fullName evidence="1">Uncharacterized protein</fullName>
    </submittedName>
</protein>
<name>A0ABW9XLW9_9BACL</name>
<keyword evidence="2" id="KW-1185">Reference proteome</keyword>
<evidence type="ECO:0000313" key="1">
    <source>
        <dbReference type="EMBL" id="NBD23620.1"/>
    </source>
</evidence>
<evidence type="ECO:0000313" key="2">
    <source>
        <dbReference type="Proteomes" id="UP000665561"/>
    </source>
</evidence>
<organism evidence="1 2">
    <name type="scientific">Paenibacillus glycinis</name>
    <dbReference type="NCBI Taxonomy" id="2697035"/>
    <lineage>
        <taxon>Bacteria</taxon>
        <taxon>Bacillati</taxon>
        <taxon>Bacillota</taxon>
        <taxon>Bacilli</taxon>
        <taxon>Bacillales</taxon>
        <taxon>Paenibacillaceae</taxon>
        <taxon>Paenibacillus</taxon>
    </lineage>
</organism>
<comment type="caution">
    <text evidence="1">The sequence shown here is derived from an EMBL/GenBank/DDBJ whole genome shotgun (WGS) entry which is preliminary data.</text>
</comment>
<sequence>MKRNEIENQEADKKPPAVVLDIQTIVQQLGINLANWPHDLPQLNEAEKEQT</sequence>
<proteinExistence type="predicted"/>
<dbReference type="Proteomes" id="UP000665561">
    <property type="component" value="Unassembled WGS sequence"/>
</dbReference>
<gene>
    <name evidence="1" type="ORF">GT019_07025</name>
</gene>
<reference evidence="1 2" key="1">
    <citation type="submission" date="2020-01" db="EMBL/GenBank/DDBJ databases">
        <title>Paenibacillus soybeanensis sp. nov. isolated from the nodules of soybean (Glycine max(L.) Merr).</title>
        <authorList>
            <person name="Wang H."/>
        </authorList>
    </citation>
    <scope>NUCLEOTIDE SEQUENCE [LARGE SCALE GENOMIC DNA]</scope>
    <source>
        <strain evidence="1 2">T1</strain>
    </source>
</reference>
<accession>A0ABW9XLW9</accession>
<dbReference type="RefSeq" id="WP_161742292.1">
    <property type="nucleotide sequence ID" value="NZ_JAAAMV010000003.1"/>
</dbReference>